<feature type="domain" description="Histidine kinase/HSP90-like ATPase" evidence="2">
    <location>
        <begin position="268"/>
        <end position="362"/>
    </location>
</feature>
<reference evidence="5" key="1">
    <citation type="submission" date="2011-06" db="EMBL/GenBank/DDBJ databases">
        <title>The complete genome of chromosome of Runella slithyformis DSM 19594.</title>
        <authorList>
            <consortium name="US DOE Joint Genome Institute (JGI-PGF)"/>
            <person name="Lucas S."/>
            <person name="Han J."/>
            <person name="Lapidus A."/>
            <person name="Bruce D."/>
            <person name="Goodwin L."/>
            <person name="Pitluck S."/>
            <person name="Peters L."/>
            <person name="Kyrpides N."/>
            <person name="Mavromatis K."/>
            <person name="Ivanova N."/>
            <person name="Ovchinnikova G."/>
            <person name="Zhang X."/>
            <person name="Misra M."/>
            <person name="Detter J.C."/>
            <person name="Tapia R."/>
            <person name="Han C."/>
            <person name="Land M."/>
            <person name="Hauser L."/>
            <person name="Markowitz V."/>
            <person name="Cheng J.-F."/>
            <person name="Hugenholtz P."/>
            <person name="Woyke T."/>
            <person name="Wu D."/>
            <person name="Tindall B."/>
            <person name="Faehrich R."/>
            <person name="Brambilla E."/>
            <person name="Klenk H.-P."/>
            <person name="Eisen J.A."/>
        </authorList>
    </citation>
    <scope>NUCLEOTIDE SEQUENCE [LARGE SCALE GENOMIC DNA]</scope>
    <source>
        <strain evidence="5">ATCC 29530 / DSM 19594 / LMG 11500 / NCIMB 11436 / LSU 4</strain>
    </source>
</reference>
<keyword evidence="4" id="KW-0808">Transferase</keyword>
<dbReference type="InterPro" id="IPR010559">
    <property type="entry name" value="Sig_transdc_His_kin_internal"/>
</dbReference>
<evidence type="ECO:0000313" key="5">
    <source>
        <dbReference type="Proteomes" id="UP000000493"/>
    </source>
</evidence>
<evidence type="ECO:0000259" key="3">
    <source>
        <dbReference type="Pfam" id="PF06580"/>
    </source>
</evidence>
<organism evidence="4 5">
    <name type="scientific">Runella slithyformis (strain ATCC 29530 / DSM 19594 / LMG 11500 / NCIMB 11436 / LSU 4)</name>
    <dbReference type="NCBI Taxonomy" id="761193"/>
    <lineage>
        <taxon>Bacteria</taxon>
        <taxon>Pseudomonadati</taxon>
        <taxon>Bacteroidota</taxon>
        <taxon>Cytophagia</taxon>
        <taxon>Cytophagales</taxon>
        <taxon>Spirosomataceae</taxon>
        <taxon>Runella</taxon>
    </lineage>
</organism>
<dbReference type="InterPro" id="IPR050640">
    <property type="entry name" value="Bact_2-comp_sensor_kinase"/>
</dbReference>
<dbReference type="PANTHER" id="PTHR34220">
    <property type="entry name" value="SENSOR HISTIDINE KINASE YPDA"/>
    <property type="match status" value="1"/>
</dbReference>
<dbReference type="Gene3D" id="3.30.565.10">
    <property type="entry name" value="Histidine kinase-like ATPase, C-terminal domain"/>
    <property type="match status" value="1"/>
</dbReference>
<reference evidence="4 5" key="2">
    <citation type="journal article" date="2012" name="Stand. Genomic Sci.">
        <title>Complete genome sequence of the aquatic bacterium Runella slithyformis type strain (LSU 4(T)).</title>
        <authorList>
            <person name="Copeland A."/>
            <person name="Zhang X."/>
            <person name="Misra M."/>
            <person name="Lapidus A."/>
            <person name="Nolan M."/>
            <person name="Lucas S."/>
            <person name="Deshpande S."/>
            <person name="Cheng J.F."/>
            <person name="Tapia R."/>
            <person name="Goodwin L.A."/>
            <person name="Pitluck S."/>
            <person name="Liolios K."/>
            <person name="Pagani I."/>
            <person name="Ivanova N."/>
            <person name="Mikhailova N."/>
            <person name="Pati A."/>
            <person name="Chen A."/>
            <person name="Palaniappan K."/>
            <person name="Land M."/>
            <person name="Hauser L."/>
            <person name="Pan C."/>
            <person name="Jeffries C.D."/>
            <person name="Detter J.C."/>
            <person name="Brambilla E.M."/>
            <person name="Rohde M."/>
            <person name="Djao O.D."/>
            <person name="Goker M."/>
            <person name="Sikorski J."/>
            <person name="Tindall B.J."/>
            <person name="Woyke T."/>
            <person name="Bristow J."/>
            <person name="Eisen J.A."/>
            <person name="Markowitz V."/>
            <person name="Hugenholtz P."/>
            <person name="Kyrpides N.C."/>
            <person name="Klenk H.P."/>
            <person name="Mavromatis K."/>
        </authorList>
    </citation>
    <scope>NUCLEOTIDE SEQUENCE [LARGE SCALE GENOMIC DNA]</scope>
    <source>
        <strain evidence="5">ATCC 29530 / DSM 19594 / LMG 11500 / NCIMB 11436 / LSU 4</strain>
    </source>
</reference>
<dbReference type="Pfam" id="PF02518">
    <property type="entry name" value="HATPase_c"/>
    <property type="match status" value="1"/>
</dbReference>
<feature type="transmembrane region" description="Helical" evidence="1">
    <location>
        <begin position="131"/>
        <end position="150"/>
    </location>
</feature>
<evidence type="ECO:0000259" key="2">
    <source>
        <dbReference type="Pfam" id="PF02518"/>
    </source>
</evidence>
<name>A0A7U4E8X3_RUNSL</name>
<keyword evidence="1" id="KW-0472">Membrane</keyword>
<sequence>MNRPFGQRTAFWGITYRELMWAGVFYLVSVLMYDVALSLSERSWAGGKSLIQVQLEYLPQILINYLFKILLTLPTWWLFFRKLAPRPLERKAWLHLAAAPLHVYLSLRGFYAVADAFGIGHLEGYGQVWDLYISLLFYILQFGIFHAYSYHQNLQRQQKLEAELRQAALQSELAALKAQINPHFLYNTFNTISASVPPELEHTRELLAELADMFRYQLRATKTDFVTVREEVDFAKKYLDLEKARFGDRLRVDIHVAPDAADAKIPPMILQPLVENSVKHGIASLIEGGEVRINVLQKNGALLFEISDTGVGMNHSLKGSSPAESEGIGLKNTQLRLEKMLGAQLRISQNQPRGTKIEFEIKQA</sequence>
<proteinExistence type="predicted"/>
<keyword evidence="4" id="KW-0418">Kinase</keyword>
<dbReference type="KEGG" id="rsi:Runsl_5634"/>
<keyword evidence="1" id="KW-0812">Transmembrane</keyword>
<accession>A0A7U4E8X3</accession>
<dbReference type="GO" id="GO:0016020">
    <property type="term" value="C:membrane"/>
    <property type="evidence" value="ECO:0007669"/>
    <property type="project" value="InterPro"/>
</dbReference>
<dbReference type="RefSeq" id="WP_013931190.1">
    <property type="nucleotide sequence ID" value="NC_015703.1"/>
</dbReference>
<dbReference type="SUPFAM" id="SSF55874">
    <property type="entry name" value="ATPase domain of HSP90 chaperone/DNA topoisomerase II/histidine kinase"/>
    <property type="match status" value="1"/>
</dbReference>
<dbReference type="PANTHER" id="PTHR34220:SF7">
    <property type="entry name" value="SENSOR HISTIDINE KINASE YPDA"/>
    <property type="match status" value="1"/>
</dbReference>
<dbReference type="InterPro" id="IPR003594">
    <property type="entry name" value="HATPase_dom"/>
</dbReference>
<feature type="domain" description="Signal transduction histidine kinase internal region" evidence="3">
    <location>
        <begin position="172"/>
        <end position="250"/>
    </location>
</feature>
<keyword evidence="1" id="KW-1133">Transmembrane helix</keyword>
<feature type="transmembrane region" description="Helical" evidence="1">
    <location>
        <begin position="57"/>
        <end position="80"/>
    </location>
</feature>
<dbReference type="Proteomes" id="UP000000493">
    <property type="component" value="Chromosome"/>
</dbReference>
<gene>
    <name evidence="4" type="ordered locus">Runsl_5634</name>
</gene>
<evidence type="ECO:0000256" key="1">
    <source>
        <dbReference type="SAM" id="Phobius"/>
    </source>
</evidence>
<dbReference type="GO" id="GO:0000155">
    <property type="term" value="F:phosphorelay sensor kinase activity"/>
    <property type="evidence" value="ECO:0007669"/>
    <property type="project" value="InterPro"/>
</dbReference>
<feature type="transmembrane region" description="Helical" evidence="1">
    <location>
        <begin position="92"/>
        <end position="111"/>
    </location>
</feature>
<dbReference type="InterPro" id="IPR036890">
    <property type="entry name" value="HATPase_C_sf"/>
</dbReference>
<protein>
    <submittedName>
        <fullName evidence="4">Signal transduction histidine kinase</fullName>
    </submittedName>
</protein>
<dbReference type="EMBL" id="CP002859">
    <property type="protein sequence ID" value="AEI51924.1"/>
    <property type="molecule type" value="Genomic_DNA"/>
</dbReference>
<keyword evidence="5" id="KW-1185">Reference proteome</keyword>
<feature type="transmembrane region" description="Helical" evidence="1">
    <location>
        <begin position="20"/>
        <end position="37"/>
    </location>
</feature>
<dbReference type="Pfam" id="PF06580">
    <property type="entry name" value="His_kinase"/>
    <property type="match status" value="1"/>
</dbReference>
<evidence type="ECO:0000313" key="4">
    <source>
        <dbReference type="EMBL" id="AEI51924.1"/>
    </source>
</evidence>
<dbReference type="AlphaFoldDB" id="A0A7U4E8X3"/>